<dbReference type="EMBL" id="DS113234">
    <property type="protein sequence ID" value="EAY17097.1"/>
    <property type="molecule type" value="Genomic_DNA"/>
</dbReference>
<evidence type="ECO:0000313" key="1">
    <source>
        <dbReference type="EMBL" id="EAY17097.1"/>
    </source>
</evidence>
<dbReference type="KEGG" id="tva:4775107"/>
<organism evidence="1 2">
    <name type="scientific">Trichomonas vaginalis (strain ATCC PRA-98 / G3)</name>
    <dbReference type="NCBI Taxonomy" id="412133"/>
    <lineage>
        <taxon>Eukaryota</taxon>
        <taxon>Metamonada</taxon>
        <taxon>Parabasalia</taxon>
        <taxon>Trichomonadida</taxon>
        <taxon>Trichomonadidae</taxon>
        <taxon>Trichomonas</taxon>
    </lineage>
</organism>
<dbReference type="VEuPathDB" id="TrichDB:TVAGG3_0694280"/>
<sequence>MINEKVTFLSKPLTIKTNLLIVNGTGNLKDCNLTCNQISIIHDYYQIHAKTIEIIGESYFRTKAFDCPFLVCDHLKIKTPISLNIASQEDVIKFQFAKAKTVDYFYVKSNYNYKKPGYPSIDYIHDKETGIVYIEIVYYNTFVPSIIFISESRAKPPFEGCLLLRHNNISFLNTLGRTSEIVDVYFKDFGNETIVINASYSFTRYLNIYCERNKICFADYDFFEELRIQNAILTDFEVFVRSLKLESCQILDNVRGKVTELTIINPIMSNVTSFLAEEARFYDINLLTIYETTFIVENSLFEFANYKSWRLTLVNGAMVSKKNNTDFSRINGNYDLYLPPVYDSITLYPVQKLMTSTQFLKLRVIQCQIIPNDEKIYKNLLSNNLIVIFEDKGCLNFHEELIYDVKSLMIATANIYSSQSVKFRPQILNISTNATRIDNNFTCNILSIHDNCLTMIDEISGVEEIDIHYSIYKTGYLYTKKFYYNNQTTRNLHIAFINDDERDQLYYNRDWNNFSIDVFCADEFYYNLSTITSNFTSPHWAFNGITSQFKMDIKK</sequence>
<gene>
    <name evidence="1" type="ORF">TVAG_303160</name>
</gene>
<accession>A2DQZ8</accession>
<evidence type="ECO:0000313" key="2">
    <source>
        <dbReference type="Proteomes" id="UP000001542"/>
    </source>
</evidence>
<dbReference type="InParanoid" id="A2DQZ8"/>
<protein>
    <submittedName>
        <fullName evidence="1">Uncharacterized protein</fullName>
    </submittedName>
</protein>
<reference evidence="1" key="1">
    <citation type="submission" date="2006-10" db="EMBL/GenBank/DDBJ databases">
        <authorList>
            <person name="Amadeo P."/>
            <person name="Zhao Q."/>
            <person name="Wortman J."/>
            <person name="Fraser-Liggett C."/>
            <person name="Carlton J."/>
        </authorList>
    </citation>
    <scope>NUCLEOTIDE SEQUENCE</scope>
    <source>
        <strain evidence="1">G3</strain>
    </source>
</reference>
<dbReference type="Proteomes" id="UP000001542">
    <property type="component" value="Unassembled WGS sequence"/>
</dbReference>
<reference evidence="1" key="2">
    <citation type="journal article" date="2007" name="Science">
        <title>Draft genome sequence of the sexually transmitted pathogen Trichomonas vaginalis.</title>
        <authorList>
            <person name="Carlton J.M."/>
            <person name="Hirt R.P."/>
            <person name="Silva J.C."/>
            <person name="Delcher A.L."/>
            <person name="Schatz M."/>
            <person name="Zhao Q."/>
            <person name="Wortman J.R."/>
            <person name="Bidwell S.L."/>
            <person name="Alsmark U.C.M."/>
            <person name="Besteiro S."/>
            <person name="Sicheritz-Ponten T."/>
            <person name="Noel C.J."/>
            <person name="Dacks J.B."/>
            <person name="Foster P.G."/>
            <person name="Simillion C."/>
            <person name="Van de Peer Y."/>
            <person name="Miranda-Saavedra D."/>
            <person name="Barton G.J."/>
            <person name="Westrop G.D."/>
            <person name="Mueller S."/>
            <person name="Dessi D."/>
            <person name="Fiori P.L."/>
            <person name="Ren Q."/>
            <person name="Paulsen I."/>
            <person name="Zhang H."/>
            <person name="Bastida-Corcuera F.D."/>
            <person name="Simoes-Barbosa A."/>
            <person name="Brown M.T."/>
            <person name="Hayes R.D."/>
            <person name="Mukherjee M."/>
            <person name="Okumura C.Y."/>
            <person name="Schneider R."/>
            <person name="Smith A.J."/>
            <person name="Vanacova S."/>
            <person name="Villalvazo M."/>
            <person name="Haas B.J."/>
            <person name="Pertea M."/>
            <person name="Feldblyum T.V."/>
            <person name="Utterback T.R."/>
            <person name="Shu C.L."/>
            <person name="Osoegawa K."/>
            <person name="de Jong P.J."/>
            <person name="Hrdy I."/>
            <person name="Horvathova L."/>
            <person name="Zubacova Z."/>
            <person name="Dolezal P."/>
            <person name="Malik S.B."/>
            <person name="Logsdon J.M. Jr."/>
            <person name="Henze K."/>
            <person name="Gupta A."/>
            <person name="Wang C.C."/>
            <person name="Dunne R.L."/>
            <person name="Upcroft J.A."/>
            <person name="Upcroft P."/>
            <person name="White O."/>
            <person name="Salzberg S.L."/>
            <person name="Tang P."/>
            <person name="Chiu C.-H."/>
            <person name="Lee Y.-S."/>
            <person name="Embley T.M."/>
            <person name="Coombs G.H."/>
            <person name="Mottram J.C."/>
            <person name="Tachezy J."/>
            <person name="Fraser-Liggett C.M."/>
            <person name="Johnson P.J."/>
        </authorList>
    </citation>
    <scope>NUCLEOTIDE SEQUENCE [LARGE SCALE GENOMIC DNA]</scope>
    <source>
        <strain evidence="1">G3</strain>
    </source>
</reference>
<name>A2DQZ8_TRIV3</name>
<dbReference type="RefSeq" id="XP_001329320.1">
    <property type="nucleotide sequence ID" value="XM_001329285.1"/>
</dbReference>
<dbReference type="VEuPathDB" id="TrichDB:TVAG_303160"/>
<proteinExistence type="predicted"/>
<dbReference type="AlphaFoldDB" id="A2DQZ8"/>
<keyword evidence="2" id="KW-1185">Reference proteome</keyword>